<sequence>MRNRRIALGIAAAALALLAVHRPTAQFTILTHDHADLSPHKLQAAVDLGPLAVHVLYTWTEHFAR</sequence>
<comment type="caution">
    <text evidence="2">The sequence shown here is derived from an EMBL/GenBank/DDBJ whole genome shotgun (WGS) entry which is preliminary data.</text>
</comment>
<dbReference type="OrthoDB" id="7584306at2"/>
<dbReference type="Proteomes" id="UP000253918">
    <property type="component" value="Unassembled WGS sequence"/>
</dbReference>
<name>A0A369VUI8_9SPHN</name>
<keyword evidence="3" id="KW-1185">Reference proteome</keyword>
<evidence type="ECO:0000256" key="1">
    <source>
        <dbReference type="SAM" id="SignalP"/>
    </source>
</evidence>
<feature type="chain" id="PRO_5017027360" evidence="1">
    <location>
        <begin position="26"/>
        <end position="65"/>
    </location>
</feature>
<organism evidence="2 3">
    <name type="scientific">Sphingomonas aracearum</name>
    <dbReference type="NCBI Taxonomy" id="2283317"/>
    <lineage>
        <taxon>Bacteria</taxon>
        <taxon>Pseudomonadati</taxon>
        <taxon>Pseudomonadota</taxon>
        <taxon>Alphaproteobacteria</taxon>
        <taxon>Sphingomonadales</taxon>
        <taxon>Sphingomonadaceae</taxon>
        <taxon>Sphingomonas</taxon>
    </lineage>
</organism>
<accession>A0A369VUI8</accession>
<evidence type="ECO:0000313" key="2">
    <source>
        <dbReference type="EMBL" id="RDE06008.1"/>
    </source>
</evidence>
<protein>
    <submittedName>
        <fullName evidence="2">Uncharacterized protein</fullName>
    </submittedName>
</protein>
<dbReference type="EMBL" id="QQNB01000002">
    <property type="protein sequence ID" value="RDE06008.1"/>
    <property type="molecule type" value="Genomic_DNA"/>
</dbReference>
<dbReference type="RefSeq" id="WP_114688077.1">
    <property type="nucleotide sequence ID" value="NZ_QQNB01000002.1"/>
</dbReference>
<feature type="signal peptide" evidence="1">
    <location>
        <begin position="1"/>
        <end position="25"/>
    </location>
</feature>
<dbReference type="AlphaFoldDB" id="A0A369VUI8"/>
<reference evidence="2 3" key="1">
    <citation type="submission" date="2018-07" db="EMBL/GenBank/DDBJ databases">
        <title>a novel species of Sphingomonas isolated from the rhizosphere soil of Araceae plant.</title>
        <authorList>
            <person name="Zhiyong W."/>
            <person name="Qinglan Z."/>
            <person name="Zhiwei F."/>
            <person name="Ding X."/>
            <person name="Gejiao W."/>
            <person name="Shixue Z."/>
        </authorList>
    </citation>
    <scope>NUCLEOTIDE SEQUENCE [LARGE SCALE GENOMIC DNA]</scope>
    <source>
        <strain evidence="2 3">WZY 27</strain>
    </source>
</reference>
<keyword evidence="1" id="KW-0732">Signal</keyword>
<gene>
    <name evidence="2" type="ORF">DVW87_12590</name>
</gene>
<proteinExistence type="predicted"/>
<evidence type="ECO:0000313" key="3">
    <source>
        <dbReference type="Proteomes" id="UP000253918"/>
    </source>
</evidence>